<dbReference type="Proteomes" id="UP000243024">
    <property type="component" value="Unassembled WGS sequence"/>
</dbReference>
<reference evidence="1 2" key="1">
    <citation type="submission" date="2015-09" db="EMBL/GenBank/DDBJ databases">
        <title>Draft genome sequence of Hydrogenibacillus schlegelii DSM 2000.</title>
        <authorList>
            <person name="Hemp J."/>
        </authorList>
    </citation>
    <scope>NUCLEOTIDE SEQUENCE [LARGE SCALE GENOMIC DNA]</scope>
    <source>
        <strain evidence="1 2">MA 48</strain>
    </source>
</reference>
<comment type="caution">
    <text evidence="1">The sequence shown here is derived from an EMBL/GenBank/DDBJ whole genome shotgun (WGS) entry which is preliminary data.</text>
</comment>
<name>A0A132MH23_HYDSH</name>
<sequence length="261" mass="30807">MFTFWGSYLEEPYKEVGIEIAKTLMKHWGAVKLLSRSRVPNLVSAKTEEERNYIENIETPEALEEIIRNHRLFKNSSMFVAGYFNSAVTDDKHWVDLVVSFEYMHMIEYDRLKFYRTKDPELNAARTAALLEVLKDIARLPAVRELWMGDRWNGFLGEPAFLYRPRKLYDRVQDGSETLKTKEEVLSLVKRFEEHVPREWVLGYLRRRLGEDAVEELDAKKIVVKFYDGTITKEKVRGWHFIQAFTKDVDAYLAERGLKLM</sequence>
<evidence type="ECO:0000313" key="2">
    <source>
        <dbReference type="Proteomes" id="UP000243024"/>
    </source>
</evidence>
<dbReference type="AlphaFoldDB" id="A0A132MH23"/>
<protein>
    <submittedName>
        <fullName evidence="1">Uncharacterized protein</fullName>
    </submittedName>
</protein>
<keyword evidence="2" id="KW-1185">Reference proteome</keyword>
<organism evidence="1 2">
    <name type="scientific">Hydrogenibacillus schlegelii</name>
    <name type="common">Bacillus schlegelii</name>
    <dbReference type="NCBI Taxonomy" id="1484"/>
    <lineage>
        <taxon>Bacteria</taxon>
        <taxon>Bacillati</taxon>
        <taxon>Bacillota</taxon>
        <taxon>Bacilli</taxon>
        <taxon>Bacillales</taxon>
        <taxon>Bacillales Family X. Incertae Sedis</taxon>
        <taxon>Hydrogenibacillus</taxon>
    </lineage>
</organism>
<evidence type="ECO:0000313" key="1">
    <source>
        <dbReference type="EMBL" id="OAR04069.1"/>
    </source>
</evidence>
<proteinExistence type="predicted"/>
<dbReference type="STRING" id="1484.SA87_00985"/>
<accession>A0A132MH23</accession>
<gene>
    <name evidence="1" type="ORF">SA87_00985</name>
</gene>
<dbReference type="EMBL" id="JXBB01000024">
    <property type="protein sequence ID" value="OAR04069.1"/>
    <property type="molecule type" value="Genomic_DNA"/>
</dbReference>